<dbReference type="SUPFAM" id="SSF51556">
    <property type="entry name" value="Metallo-dependent hydrolases"/>
    <property type="match status" value="1"/>
</dbReference>
<dbReference type="OrthoDB" id="9776455at2"/>
<feature type="binding site" evidence="7">
    <location>
        <position position="314"/>
    </location>
    <ligand>
        <name>N-formimidoyl-L-glutamate</name>
        <dbReference type="ChEBI" id="CHEBI:58928"/>
    </ligand>
</feature>
<comment type="function">
    <text evidence="7">Catalyzes the hydrolytic cleavage of the carbon-nitrogen bond in imidazolone-5-propanoate to yield N-formimidoyl-L-glutamate. It is the third step in the universal histidine degradation pathway.</text>
</comment>
<dbReference type="STRING" id="1117707.VQ7734_01117"/>
<name>A0A1M7YRY8_9VIBR</name>
<dbReference type="HAMAP" id="MF_00372">
    <property type="entry name" value="HutI"/>
    <property type="match status" value="1"/>
</dbReference>
<feature type="domain" description="Amidohydrolase-related" evidence="8">
    <location>
        <begin position="59"/>
        <end position="378"/>
    </location>
</feature>
<evidence type="ECO:0000256" key="3">
    <source>
        <dbReference type="ARBA" id="ARBA00022801"/>
    </source>
</evidence>
<feature type="binding site" evidence="7">
    <location>
        <position position="69"/>
    </location>
    <ligand>
        <name>Zn(2+)</name>
        <dbReference type="ChEBI" id="CHEBI:29105"/>
    </ligand>
</feature>
<dbReference type="CDD" id="cd01296">
    <property type="entry name" value="Imidazolone-5PH"/>
    <property type="match status" value="1"/>
</dbReference>
<dbReference type="PANTHER" id="PTHR42752:SF1">
    <property type="entry name" value="IMIDAZOLONEPROPIONASE-RELATED"/>
    <property type="match status" value="1"/>
</dbReference>
<keyword evidence="5 7" id="KW-0862">Zinc</keyword>
<feature type="binding site" evidence="7">
    <location>
        <position position="67"/>
    </location>
    <ligand>
        <name>Fe(3+)</name>
        <dbReference type="ChEBI" id="CHEBI:29034"/>
    </ligand>
</feature>
<comment type="pathway">
    <text evidence="7">Amino-acid degradation; L-histidine degradation into L-glutamate; N-formimidoyl-L-glutamate from L-histidine: step 3/3.</text>
</comment>
<dbReference type="UniPathway" id="UPA00379">
    <property type="reaction ID" value="UER00551"/>
</dbReference>
<dbReference type="AlphaFoldDB" id="A0A1M7YRY8"/>
<feature type="binding site" evidence="7">
    <location>
        <position position="139"/>
    </location>
    <ligand>
        <name>4-imidazolone-5-propanoate</name>
        <dbReference type="ChEBI" id="CHEBI:77893"/>
    </ligand>
</feature>
<dbReference type="FunFam" id="3.20.20.140:FF:000007">
    <property type="entry name" value="Imidazolonepropionase"/>
    <property type="match status" value="1"/>
</dbReference>
<evidence type="ECO:0000313" key="9">
    <source>
        <dbReference type="EMBL" id="SHO55390.1"/>
    </source>
</evidence>
<feature type="binding site" evidence="7">
    <location>
        <position position="172"/>
    </location>
    <ligand>
        <name>4-imidazolone-5-propanoate</name>
        <dbReference type="ChEBI" id="CHEBI:77893"/>
    </ligand>
</feature>
<keyword evidence="6 7" id="KW-0408">Iron</keyword>
<comment type="cofactor">
    <cofactor evidence="7">
        <name>Zn(2+)</name>
        <dbReference type="ChEBI" id="CHEBI:29105"/>
    </cofactor>
    <cofactor evidence="7">
        <name>Fe(3+)</name>
        <dbReference type="ChEBI" id="CHEBI:29034"/>
    </cofactor>
    <text evidence="7">Binds 1 zinc or iron ion per subunit.</text>
</comment>
<feature type="binding site" evidence="7">
    <location>
        <position position="240"/>
    </location>
    <ligand>
        <name>4-imidazolone-5-propanoate</name>
        <dbReference type="ChEBI" id="CHEBI:77893"/>
    </ligand>
</feature>
<dbReference type="PANTHER" id="PTHR42752">
    <property type="entry name" value="IMIDAZOLONEPROPIONASE"/>
    <property type="match status" value="1"/>
</dbReference>
<feature type="binding site" evidence="7">
    <location>
        <position position="76"/>
    </location>
    <ligand>
        <name>4-imidazolone-5-propanoate</name>
        <dbReference type="ChEBI" id="CHEBI:77893"/>
    </ligand>
</feature>
<sequence>MDLILSHAKIVTMQPGDAGYQVSEPVYIGIKDGKIDTISDQPFAITAGIQEINCAEMLITPGLIDCHTHLIYAGNRSHEFEMRQKGASYQEIAQQGGGILSTVTSTRHASEEELVVLALPRLDGLIQSGVTTAEIKSGYGLTLSDELKMLSAAKKLADHRQINIETTLLAAHAIPPEYKNKADAYIDYICDEIIPAVAEQQLASAVDVFCESIGFNLNQTEKVYQCAQRHHLAVKGHTEQLSNLGGTALTAQYQGLSADHIEYLDKTGVQALSESGTVATLLPGAFYFLKETQQPPVELLRKYQVPMAIATDCNPGTSPFSDLTLMMNMACTQFGLTPEEALRGVTCHAAKALGLQDTKGRIISGMDADLTLWNISHPANLSYETGIPRVAGRIVSGNFSAGNASPSLSSISTTSGDGK</sequence>
<evidence type="ECO:0000256" key="7">
    <source>
        <dbReference type="HAMAP-Rule" id="MF_00372"/>
    </source>
</evidence>
<evidence type="ECO:0000256" key="2">
    <source>
        <dbReference type="ARBA" id="ARBA00022723"/>
    </source>
</evidence>
<dbReference type="Proteomes" id="UP000184600">
    <property type="component" value="Unassembled WGS sequence"/>
</dbReference>
<dbReference type="GO" id="GO:0008270">
    <property type="term" value="F:zinc ion binding"/>
    <property type="evidence" value="ECO:0007669"/>
    <property type="project" value="UniProtKB-UniRule"/>
</dbReference>
<evidence type="ECO:0000256" key="1">
    <source>
        <dbReference type="ARBA" id="ARBA00012864"/>
    </source>
</evidence>
<dbReference type="EC" id="3.5.2.7" evidence="1 7"/>
<keyword evidence="3 7" id="KW-0378">Hydrolase</keyword>
<dbReference type="InterPro" id="IPR011059">
    <property type="entry name" value="Metal-dep_hydrolase_composite"/>
</dbReference>
<evidence type="ECO:0000256" key="6">
    <source>
        <dbReference type="ARBA" id="ARBA00023004"/>
    </source>
</evidence>
<feature type="binding site" evidence="7">
    <location>
        <position position="312"/>
    </location>
    <ligand>
        <name>Fe(3+)</name>
        <dbReference type="ChEBI" id="CHEBI:29034"/>
    </ligand>
</feature>
<comment type="similarity">
    <text evidence="7">Belongs to the metallo-dependent hydrolases superfamily. HutI family.</text>
</comment>
<feature type="binding site" evidence="7">
    <location>
        <position position="237"/>
    </location>
    <ligand>
        <name>Fe(3+)</name>
        <dbReference type="ChEBI" id="CHEBI:29034"/>
    </ligand>
</feature>
<dbReference type="EMBL" id="FRFG01000013">
    <property type="protein sequence ID" value="SHO55390.1"/>
    <property type="molecule type" value="Genomic_DNA"/>
</dbReference>
<dbReference type="GO" id="GO:0050480">
    <property type="term" value="F:imidazolonepropionase activity"/>
    <property type="evidence" value="ECO:0007669"/>
    <property type="project" value="UniProtKB-UniRule"/>
</dbReference>
<dbReference type="Gene3D" id="3.20.20.140">
    <property type="entry name" value="Metal-dependent hydrolases"/>
    <property type="match status" value="1"/>
</dbReference>
<evidence type="ECO:0000259" key="8">
    <source>
        <dbReference type="Pfam" id="PF01979"/>
    </source>
</evidence>
<keyword evidence="10" id="KW-1185">Reference proteome</keyword>
<feature type="binding site" evidence="7">
    <location>
        <position position="67"/>
    </location>
    <ligand>
        <name>Zn(2+)</name>
        <dbReference type="ChEBI" id="CHEBI:29105"/>
    </ligand>
</feature>
<dbReference type="GO" id="GO:0005506">
    <property type="term" value="F:iron ion binding"/>
    <property type="evidence" value="ECO:0007669"/>
    <property type="project" value="UniProtKB-UniRule"/>
</dbReference>
<accession>A0A1M7YRY8</accession>
<evidence type="ECO:0000256" key="4">
    <source>
        <dbReference type="ARBA" id="ARBA00022808"/>
    </source>
</evidence>
<keyword evidence="7" id="KW-0963">Cytoplasm</keyword>
<dbReference type="Pfam" id="PF01979">
    <property type="entry name" value="Amidohydro_1"/>
    <property type="match status" value="1"/>
</dbReference>
<comment type="subcellular location">
    <subcellularLocation>
        <location evidence="7">Cytoplasm</location>
    </subcellularLocation>
</comment>
<comment type="catalytic activity">
    <reaction evidence="7">
        <text>4-imidazolone-5-propanoate + H2O = N-formimidoyl-L-glutamate</text>
        <dbReference type="Rhea" id="RHEA:23660"/>
        <dbReference type="ChEBI" id="CHEBI:15377"/>
        <dbReference type="ChEBI" id="CHEBI:58928"/>
        <dbReference type="ChEBI" id="CHEBI:77893"/>
        <dbReference type="EC" id="3.5.2.7"/>
    </reaction>
</comment>
<dbReference type="GO" id="GO:0005737">
    <property type="term" value="C:cytoplasm"/>
    <property type="evidence" value="ECO:0007669"/>
    <property type="project" value="UniProtKB-SubCell"/>
</dbReference>
<feature type="binding site" evidence="7">
    <location>
        <position position="316"/>
    </location>
    <ligand>
        <name>N-formimidoyl-L-glutamate</name>
        <dbReference type="ChEBI" id="CHEBI:58928"/>
    </ligand>
</feature>
<evidence type="ECO:0000313" key="10">
    <source>
        <dbReference type="Proteomes" id="UP000184600"/>
    </source>
</evidence>
<dbReference type="GO" id="GO:0019557">
    <property type="term" value="P:L-histidine catabolic process to glutamate and formate"/>
    <property type="evidence" value="ECO:0007669"/>
    <property type="project" value="UniProtKB-UniPathway"/>
</dbReference>
<dbReference type="GO" id="GO:0019556">
    <property type="term" value="P:L-histidine catabolic process to glutamate and formamide"/>
    <property type="evidence" value="ECO:0007669"/>
    <property type="project" value="UniProtKB-UniRule"/>
</dbReference>
<organism evidence="9 10">
    <name type="scientific">Vibrio quintilis</name>
    <dbReference type="NCBI Taxonomy" id="1117707"/>
    <lineage>
        <taxon>Bacteria</taxon>
        <taxon>Pseudomonadati</taxon>
        <taxon>Pseudomonadota</taxon>
        <taxon>Gammaproteobacteria</taxon>
        <taxon>Vibrionales</taxon>
        <taxon>Vibrionaceae</taxon>
        <taxon>Vibrio</taxon>
    </lineage>
</organism>
<feature type="binding site" evidence="7">
    <location>
        <position position="139"/>
    </location>
    <ligand>
        <name>N-formimidoyl-L-glutamate</name>
        <dbReference type="ChEBI" id="CHEBI:58928"/>
    </ligand>
</feature>
<keyword evidence="4 7" id="KW-0369">Histidine metabolism</keyword>
<dbReference type="SUPFAM" id="SSF51338">
    <property type="entry name" value="Composite domain of metallo-dependent hydrolases"/>
    <property type="match status" value="1"/>
</dbReference>
<feature type="binding site" evidence="7">
    <location>
        <position position="237"/>
    </location>
    <ligand>
        <name>Zn(2+)</name>
        <dbReference type="ChEBI" id="CHEBI:29105"/>
    </ligand>
</feature>
<dbReference type="RefSeq" id="WP_073580307.1">
    <property type="nucleotide sequence ID" value="NZ_AP024897.1"/>
</dbReference>
<protein>
    <recommendedName>
        <fullName evidence="1 7">Imidazolonepropionase</fullName>
        <ecNumber evidence="1 7">3.5.2.7</ecNumber>
    </recommendedName>
    <alternativeName>
        <fullName evidence="7">Imidazolone-5-propionate hydrolase</fullName>
    </alternativeName>
</protein>
<proteinExistence type="inferred from homology"/>
<feature type="binding site" evidence="7">
    <location>
        <position position="312"/>
    </location>
    <ligand>
        <name>Zn(2+)</name>
        <dbReference type="ChEBI" id="CHEBI:29105"/>
    </ligand>
</feature>
<dbReference type="InterPro" id="IPR032466">
    <property type="entry name" value="Metal_Hydrolase"/>
</dbReference>
<evidence type="ECO:0000256" key="5">
    <source>
        <dbReference type="ARBA" id="ARBA00022833"/>
    </source>
</evidence>
<dbReference type="InterPro" id="IPR005920">
    <property type="entry name" value="HutI"/>
</dbReference>
<feature type="binding site" evidence="7">
    <location>
        <position position="69"/>
    </location>
    <ligand>
        <name>Fe(3+)</name>
        <dbReference type="ChEBI" id="CHEBI:29034"/>
    </ligand>
</feature>
<gene>
    <name evidence="7 9" type="primary">hutI</name>
    <name evidence="9" type="ORF">VQ7734_01117</name>
</gene>
<feature type="binding site" evidence="7">
    <location>
        <position position="317"/>
    </location>
    <ligand>
        <name>4-imidazolone-5-propanoate</name>
        <dbReference type="ChEBI" id="CHEBI:77893"/>
    </ligand>
</feature>
<dbReference type="Gene3D" id="2.30.40.10">
    <property type="entry name" value="Urease, subunit C, domain 1"/>
    <property type="match status" value="1"/>
</dbReference>
<dbReference type="InterPro" id="IPR006680">
    <property type="entry name" value="Amidohydro-rel"/>
</dbReference>
<keyword evidence="2 7" id="KW-0479">Metal-binding</keyword>
<reference evidence="10" key="1">
    <citation type="submission" date="2016-12" db="EMBL/GenBank/DDBJ databases">
        <authorList>
            <person name="Rodrigo-Torres L."/>
            <person name="Arahal R.D."/>
            <person name="Lucena T."/>
        </authorList>
    </citation>
    <scope>NUCLEOTIDE SEQUENCE [LARGE SCALE GENOMIC DNA]</scope>
</reference>
<dbReference type="NCBIfam" id="TIGR01224">
    <property type="entry name" value="hutI"/>
    <property type="match status" value="1"/>
</dbReference>